<proteinExistence type="predicted"/>
<feature type="compositionally biased region" description="Basic and acidic residues" evidence="1">
    <location>
        <begin position="585"/>
        <end position="598"/>
    </location>
</feature>
<feature type="region of interest" description="Disordered" evidence="1">
    <location>
        <begin position="464"/>
        <end position="550"/>
    </location>
</feature>
<feature type="domain" description="BRCT" evidence="2">
    <location>
        <begin position="106"/>
        <end position="197"/>
    </location>
</feature>
<feature type="domain" description="BRCT" evidence="2">
    <location>
        <begin position="8"/>
        <end position="106"/>
    </location>
</feature>
<dbReference type="SMART" id="SM00292">
    <property type="entry name" value="BRCT"/>
    <property type="match status" value="5"/>
</dbReference>
<accession>A0A2B7X0F0</accession>
<dbReference type="AlphaFoldDB" id="A0A2B7X0F0"/>
<dbReference type="CDD" id="cd18438">
    <property type="entry name" value="BRCT_BRC1_like_rpt4"/>
    <property type="match status" value="1"/>
</dbReference>
<dbReference type="GO" id="GO:0005634">
    <property type="term" value="C:nucleus"/>
    <property type="evidence" value="ECO:0007669"/>
    <property type="project" value="TreeGrafter"/>
</dbReference>
<dbReference type="Proteomes" id="UP000224080">
    <property type="component" value="Unassembled WGS sequence"/>
</dbReference>
<dbReference type="PROSITE" id="PS50172">
    <property type="entry name" value="BRCT"/>
    <property type="match status" value="5"/>
</dbReference>
<dbReference type="Pfam" id="PF16589">
    <property type="entry name" value="BRCT_2"/>
    <property type="match status" value="1"/>
</dbReference>
<dbReference type="CDD" id="cd18436">
    <property type="entry name" value="BRCT_BRC1_like_rpt2"/>
    <property type="match status" value="1"/>
</dbReference>
<dbReference type="CDD" id="cd17743">
    <property type="entry name" value="BRCT_BRC1_like_rpt5"/>
    <property type="match status" value="1"/>
</dbReference>
<evidence type="ECO:0000256" key="1">
    <source>
        <dbReference type="SAM" id="MobiDB-lite"/>
    </source>
</evidence>
<protein>
    <recommendedName>
        <fullName evidence="2">BRCT domain-containing protein</fullName>
    </recommendedName>
</protein>
<dbReference type="CDD" id="cd18437">
    <property type="entry name" value="BRCT_BRC1_like_rpt3"/>
    <property type="match status" value="1"/>
</dbReference>
<keyword evidence="4" id="KW-1185">Reference proteome</keyword>
<evidence type="ECO:0000313" key="3">
    <source>
        <dbReference type="EMBL" id="PGH02202.1"/>
    </source>
</evidence>
<feature type="compositionally biased region" description="Basic and acidic residues" evidence="1">
    <location>
        <begin position="509"/>
        <end position="521"/>
    </location>
</feature>
<dbReference type="InterPro" id="IPR001357">
    <property type="entry name" value="BRCT_dom"/>
</dbReference>
<reference evidence="3 4" key="1">
    <citation type="submission" date="2017-10" db="EMBL/GenBank/DDBJ databases">
        <title>Comparative genomics in systemic dimorphic fungi from Ajellomycetaceae.</title>
        <authorList>
            <person name="Munoz J.F."/>
            <person name="Mcewen J.G."/>
            <person name="Clay O.K."/>
            <person name="Cuomo C.A."/>
        </authorList>
    </citation>
    <scope>NUCLEOTIDE SEQUENCE [LARGE SCALE GENOMIC DNA]</scope>
    <source>
        <strain evidence="3 4">UAMH130</strain>
    </source>
</reference>
<feature type="domain" description="BRCT" evidence="2">
    <location>
        <begin position="343"/>
        <end position="418"/>
    </location>
</feature>
<dbReference type="Pfam" id="PF12738">
    <property type="entry name" value="PTCB-BRCT"/>
    <property type="match status" value="2"/>
</dbReference>
<gene>
    <name evidence="3" type="ORF">GX51_04776</name>
</gene>
<dbReference type="SUPFAM" id="SSF52113">
    <property type="entry name" value="BRCT domain"/>
    <property type="match status" value="5"/>
</dbReference>
<evidence type="ECO:0000313" key="4">
    <source>
        <dbReference type="Proteomes" id="UP000224080"/>
    </source>
</evidence>
<name>A0A2B7X0F0_9EURO</name>
<sequence length="861" mass="96586">MADGQPQDDPKLFSQCRICIICPNSSELDDTAQLSAAIHNHGGEVTLHRLPASLPRVHEFTHVVSSTIDFPGHDAACDALIPVVKPQWVNASVSKNKLVNPRHYNPDPRLFLNDVVVACVDIPEGDQDAIFGGVLAMGGLCSSRITRTTTHLVALSMDSDKCVSLLNRGLDIKIVLPHWFDDCLKLGKRIDERPYLLPDPEILRLRHDAPIRITENKSIIGASTPEPKVLSPESLCEDVRSDLNVFEGKTVMLSEDLAIAARLHKSLVTLIVKSGGQVTNNIRDTNLYICRYREQEEYRVASRLGKDVGNLSWLFHLITHNAWISPLRRLLHYPLSRHGIPGFKGFKISLSNYAGEARIYLENLIVATGAECTKTLKQDNTHLITAHGTSEKCTAAKEWNIHVINHLWLEESYAKWQLQTITDPRYTHFPHRTNLGEIVGQTKIDRFAIEEHFWGPQIATVPDWKSPSAVMRPKNNNLPGNHNADISEPTKGKSVHPPAPVKGTPKARKSNESSAKSKDTHLQTPQISRFIAEGKENATPSTTGSRKSKDVAAARLQEIAPDIALYEKERKRVGGVIYGGRRRSDLNERVSSRKRSMDPDDETDFEDANGVKKPKQAQVPIVMHLLLTGYRKWVGDLKSEELDRSLLRNLGIHVIQDASKCTHLAAPSILRTHKFINAIAYAPVILHTDFVDACLEQDQLLNPNDFLLRDPESENRYNLSLEKARVNAIENKNQLLEGRILYSAETIPSRFDVFKSIVETNGGQCIPFRGRSGITLPNRRRSSDENKESDGAPSFDVIYLISGTEKSHVRLWPKFRSMVLNAGKIPKIVQPDWLLNIAMSQEWRWNDSLELKEEDVQMADA</sequence>
<dbReference type="Gene3D" id="3.40.50.10190">
    <property type="entry name" value="BRCT domain"/>
    <property type="match status" value="5"/>
</dbReference>
<dbReference type="FunFam" id="3.40.50.10190:FF:000048">
    <property type="entry name" value="DNA repair protein Rtt107"/>
    <property type="match status" value="1"/>
</dbReference>
<dbReference type="PANTHER" id="PTHR47667:SF1">
    <property type="entry name" value="REGULATOR OF TY1 TRANSPOSITION PROTEIN 107"/>
    <property type="match status" value="1"/>
</dbReference>
<feature type="domain" description="BRCT" evidence="2">
    <location>
        <begin position="644"/>
        <end position="708"/>
    </location>
</feature>
<dbReference type="GO" id="GO:0035361">
    <property type="term" value="C:Cul8-RING ubiquitin ligase complex"/>
    <property type="evidence" value="ECO:0007669"/>
    <property type="project" value="TreeGrafter"/>
</dbReference>
<feature type="region of interest" description="Disordered" evidence="1">
    <location>
        <begin position="585"/>
        <end position="612"/>
    </location>
</feature>
<organism evidence="3 4">
    <name type="scientific">Blastomyces parvus</name>
    <dbReference type="NCBI Taxonomy" id="2060905"/>
    <lineage>
        <taxon>Eukaryota</taxon>
        <taxon>Fungi</taxon>
        <taxon>Dikarya</taxon>
        <taxon>Ascomycota</taxon>
        <taxon>Pezizomycotina</taxon>
        <taxon>Eurotiomycetes</taxon>
        <taxon>Eurotiomycetidae</taxon>
        <taxon>Onygenales</taxon>
        <taxon>Ajellomycetaceae</taxon>
        <taxon>Blastomyces</taxon>
    </lineage>
</organism>
<comment type="caution">
    <text evidence="3">The sequence shown here is derived from an EMBL/GenBank/DDBJ whole genome shotgun (WGS) entry which is preliminary data.</text>
</comment>
<dbReference type="EMBL" id="PDNC01000062">
    <property type="protein sequence ID" value="PGH02202.1"/>
    <property type="molecule type" value="Genomic_DNA"/>
</dbReference>
<dbReference type="GO" id="GO:1990683">
    <property type="term" value="P:DNA double-strand break attachment to nuclear envelope"/>
    <property type="evidence" value="ECO:0007669"/>
    <property type="project" value="TreeGrafter"/>
</dbReference>
<evidence type="ECO:0000259" key="2">
    <source>
        <dbReference type="PROSITE" id="PS50172"/>
    </source>
</evidence>
<dbReference type="GO" id="GO:0006302">
    <property type="term" value="P:double-strand break repair"/>
    <property type="evidence" value="ECO:0007669"/>
    <property type="project" value="TreeGrafter"/>
</dbReference>
<dbReference type="STRING" id="2060905.A0A2B7X0F0"/>
<dbReference type="InterPro" id="IPR036420">
    <property type="entry name" value="BRCT_dom_sf"/>
</dbReference>
<dbReference type="Pfam" id="PF16770">
    <property type="entry name" value="RTT107_BRCT_5"/>
    <property type="match status" value="1"/>
</dbReference>
<dbReference type="InterPro" id="IPR053036">
    <property type="entry name" value="CellCycle_DNARepair_Reg"/>
</dbReference>
<dbReference type="PANTHER" id="PTHR47667">
    <property type="entry name" value="REGULATOR OF TY1 TRANSPOSITION PROTEIN 107"/>
    <property type="match status" value="1"/>
</dbReference>
<dbReference type="OrthoDB" id="342264at2759"/>
<feature type="domain" description="BRCT" evidence="2">
    <location>
        <begin position="241"/>
        <end position="331"/>
    </location>
</feature>